<sequence>MPVTRGSRTSRKREAGGADSSVGGGCDVHDSLNVRASHERSAVGVCRAGDLFSDLPKEGVALQPALAAAPIDRRSVVSLFSRLRTADGQSNSLPLYAKLRAMGDIVQAPWGGYLATSYGLCHQLLRSRSWRVPDSAWRARQDDVARWNASASRQMGDTLPMLNPPHHTRVRRSLGNVFDRKSLADMKSSVEQTTSRLLDRFEEELVYGQADFCALVSEELPVITIGEWLKVPPADYGLLRSLTHDQVYTQELFPTPSQLALSDESTHQLREYFTALVSERRRKPGDDPVSSWLRVWDAQEPDRDAADEAVYALTLFMVLAALETTAHVLSSAVRLLLEHPRQLNWLRAHPEQIPDAVDEVLRYDAPIHMISRVAPEDTELAGVTVRKNEMVQLMVGAAHHDPNHYAAPEDFDIHRRASQLAFGGGIHYCLGNALARMEADCLLTGLLERLPGLRISAPPVWEPRVAFRRMITLPVVRG</sequence>
<dbReference type="PANTHER" id="PTHR46696">
    <property type="entry name" value="P450, PUTATIVE (EUROFUNG)-RELATED"/>
    <property type="match status" value="1"/>
</dbReference>
<dbReference type="InterPro" id="IPR017972">
    <property type="entry name" value="Cyt_P450_CS"/>
</dbReference>
<keyword evidence="2" id="KW-0479">Metal-binding</keyword>
<keyword evidence="2" id="KW-0503">Monooxygenase</keyword>
<dbReference type="Gene3D" id="1.10.630.10">
    <property type="entry name" value="Cytochrome P450"/>
    <property type="match status" value="1"/>
</dbReference>
<dbReference type="InterPro" id="IPR002397">
    <property type="entry name" value="Cyt_P450_B"/>
</dbReference>
<dbReference type="Proteomes" id="UP000325458">
    <property type="component" value="Chromosome"/>
</dbReference>
<dbReference type="GO" id="GO:0008395">
    <property type="term" value="F:steroid hydroxylase activity"/>
    <property type="evidence" value="ECO:0007669"/>
    <property type="project" value="TreeGrafter"/>
</dbReference>
<dbReference type="AlphaFoldDB" id="A0AAE6NNN9"/>
<evidence type="ECO:0000256" key="3">
    <source>
        <dbReference type="SAM" id="MobiDB-lite"/>
    </source>
</evidence>
<evidence type="ECO:0000313" key="5">
    <source>
        <dbReference type="Proteomes" id="UP000325458"/>
    </source>
</evidence>
<dbReference type="GO" id="GO:0020037">
    <property type="term" value="F:heme binding"/>
    <property type="evidence" value="ECO:0007669"/>
    <property type="project" value="InterPro"/>
</dbReference>
<dbReference type="PRINTS" id="PR00359">
    <property type="entry name" value="BP450"/>
</dbReference>
<proteinExistence type="inferred from homology"/>
<dbReference type="GO" id="GO:0006707">
    <property type="term" value="P:cholesterol catabolic process"/>
    <property type="evidence" value="ECO:0007669"/>
    <property type="project" value="TreeGrafter"/>
</dbReference>
<dbReference type="PANTHER" id="PTHR46696:SF4">
    <property type="entry name" value="BIOTIN BIOSYNTHESIS CYTOCHROME P450"/>
    <property type="match status" value="1"/>
</dbReference>
<dbReference type="SUPFAM" id="SSF48264">
    <property type="entry name" value="Cytochrome P450"/>
    <property type="match status" value="1"/>
</dbReference>
<accession>A0AAE6NNN9</accession>
<evidence type="ECO:0000256" key="1">
    <source>
        <dbReference type="ARBA" id="ARBA00010617"/>
    </source>
</evidence>
<keyword evidence="2" id="KW-0560">Oxidoreductase</keyword>
<dbReference type="GO" id="GO:0005506">
    <property type="term" value="F:iron ion binding"/>
    <property type="evidence" value="ECO:0007669"/>
    <property type="project" value="InterPro"/>
</dbReference>
<reference evidence="4 5" key="1">
    <citation type="submission" date="2017-09" db="EMBL/GenBank/DDBJ databases">
        <authorList>
            <person name="Lee N."/>
            <person name="Cho B.-K."/>
        </authorList>
    </citation>
    <scope>NUCLEOTIDE SEQUENCE [LARGE SCALE GENOMIC DNA]</scope>
    <source>
        <strain evidence="4 5">ATCC 23948</strain>
    </source>
</reference>
<keyword evidence="2" id="KW-0408">Iron</keyword>
<dbReference type="InterPro" id="IPR036396">
    <property type="entry name" value="Cyt_P450_sf"/>
</dbReference>
<organism evidence="4 5">
    <name type="scientific">Streptomyces platensis</name>
    <dbReference type="NCBI Taxonomy" id="58346"/>
    <lineage>
        <taxon>Bacteria</taxon>
        <taxon>Bacillati</taxon>
        <taxon>Actinomycetota</taxon>
        <taxon>Actinomycetes</taxon>
        <taxon>Kitasatosporales</taxon>
        <taxon>Streptomycetaceae</taxon>
        <taxon>Streptomyces</taxon>
    </lineage>
</organism>
<evidence type="ECO:0000313" key="4">
    <source>
        <dbReference type="EMBL" id="QEV56122.1"/>
    </source>
</evidence>
<dbReference type="Pfam" id="PF00067">
    <property type="entry name" value="p450"/>
    <property type="match status" value="1"/>
</dbReference>
<dbReference type="KEGG" id="spla:CP981_35005"/>
<protein>
    <submittedName>
        <fullName evidence="4">Cytochrome P450</fullName>
    </submittedName>
</protein>
<dbReference type="GO" id="GO:0036199">
    <property type="term" value="F:cholest-4-en-3-one 26-monooxygenase activity"/>
    <property type="evidence" value="ECO:0007669"/>
    <property type="project" value="TreeGrafter"/>
</dbReference>
<dbReference type="EMBL" id="CP023691">
    <property type="protein sequence ID" value="QEV56122.1"/>
    <property type="molecule type" value="Genomic_DNA"/>
</dbReference>
<comment type="similarity">
    <text evidence="1 2">Belongs to the cytochrome P450 family.</text>
</comment>
<dbReference type="CDD" id="cd20625">
    <property type="entry name" value="CYP164-like"/>
    <property type="match status" value="1"/>
</dbReference>
<dbReference type="InterPro" id="IPR001128">
    <property type="entry name" value="Cyt_P450"/>
</dbReference>
<name>A0AAE6NNN9_STRPT</name>
<evidence type="ECO:0000256" key="2">
    <source>
        <dbReference type="RuleBase" id="RU000461"/>
    </source>
</evidence>
<feature type="region of interest" description="Disordered" evidence="3">
    <location>
        <begin position="1"/>
        <end position="22"/>
    </location>
</feature>
<keyword evidence="2" id="KW-0349">Heme</keyword>
<dbReference type="PROSITE" id="PS00086">
    <property type="entry name" value="CYTOCHROME_P450"/>
    <property type="match status" value="1"/>
</dbReference>
<gene>
    <name evidence="4" type="ORF">CP981_35005</name>
</gene>